<dbReference type="AlphaFoldDB" id="A0A852ZTF2"/>
<comment type="caution">
    <text evidence="3">The sequence shown here is derived from an EMBL/GenBank/DDBJ whole genome shotgun (WGS) entry which is preliminary data.</text>
</comment>
<reference evidence="3 4" key="1">
    <citation type="submission" date="2020-07" db="EMBL/GenBank/DDBJ databases">
        <title>Sequencing the genomes of 1000 actinobacteria strains.</title>
        <authorList>
            <person name="Klenk H.-P."/>
        </authorList>
    </citation>
    <scope>NUCLEOTIDE SEQUENCE [LARGE SCALE GENOMIC DNA]</scope>
    <source>
        <strain evidence="3 4">DSM 18448</strain>
    </source>
</reference>
<gene>
    <name evidence="3" type="ORF">F4554_004544</name>
</gene>
<evidence type="ECO:0000256" key="2">
    <source>
        <dbReference type="SAM" id="SignalP"/>
    </source>
</evidence>
<keyword evidence="2" id="KW-0732">Signal</keyword>
<feature type="region of interest" description="Disordered" evidence="1">
    <location>
        <begin position="32"/>
        <end position="83"/>
    </location>
</feature>
<evidence type="ECO:0000256" key="1">
    <source>
        <dbReference type="SAM" id="MobiDB-lite"/>
    </source>
</evidence>
<proteinExistence type="predicted"/>
<protein>
    <recommendedName>
        <fullName evidence="5">PknH-like extracellular domain-containing protein</fullName>
    </recommendedName>
</protein>
<accession>A0A852ZTF2</accession>
<evidence type="ECO:0000313" key="3">
    <source>
        <dbReference type="EMBL" id="NYH91906.1"/>
    </source>
</evidence>
<dbReference type="EMBL" id="JACBZH010000001">
    <property type="protein sequence ID" value="NYH91906.1"/>
    <property type="molecule type" value="Genomic_DNA"/>
</dbReference>
<feature type="compositionally biased region" description="Basic and acidic residues" evidence="1">
    <location>
        <begin position="71"/>
        <end position="83"/>
    </location>
</feature>
<sequence>MKLANAALAIVAAVVTGVGGGAGAAHLANVRDQTAAQSPPSTARTPATQAPATPAPKTQKPTAQKTTAAQKPRDPLSEENVIRERLYFDVTDHSFTRADPDPAQTLGPCTGDTTFADVLPSRGVTRIGSKLVDDFTPGHQVVEQVAQTRTAGEARATADRIVTLVDECAGITGGDFGYGAAVTVESKLNVTYFPAYDSDAPAGGYIVFSVGTRVGFVDVTDEVTPAQVDHLAKEAANIAAD</sequence>
<name>A0A852ZTF2_9ACTN</name>
<dbReference type="RefSeq" id="WP_179789396.1">
    <property type="nucleotide sequence ID" value="NZ_BAAARR010000001.1"/>
</dbReference>
<organism evidence="3 4">
    <name type="scientific">Actinopolymorpha rutila</name>
    <dbReference type="NCBI Taxonomy" id="446787"/>
    <lineage>
        <taxon>Bacteria</taxon>
        <taxon>Bacillati</taxon>
        <taxon>Actinomycetota</taxon>
        <taxon>Actinomycetes</taxon>
        <taxon>Propionibacteriales</taxon>
        <taxon>Actinopolymorphaceae</taxon>
        <taxon>Actinopolymorpha</taxon>
    </lineage>
</organism>
<feature type="chain" id="PRO_5032855568" description="PknH-like extracellular domain-containing protein" evidence="2">
    <location>
        <begin position="25"/>
        <end position="241"/>
    </location>
</feature>
<feature type="compositionally biased region" description="Low complexity" evidence="1">
    <location>
        <begin position="32"/>
        <end position="70"/>
    </location>
</feature>
<dbReference type="Proteomes" id="UP000579605">
    <property type="component" value="Unassembled WGS sequence"/>
</dbReference>
<keyword evidence="4" id="KW-1185">Reference proteome</keyword>
<evidence type="ECO:0008006" key="5">
    <source>
        <dbReference type="Google" id="ProtNLM"/>
    </source>
</evidence>
<feature type="signal peptide" evidence="2">
    <location>
        <begin position="1"/>
        <end position="24"/>
    </location>
</feature>
<evidence type="ECO:0000313" key="4">
    <source>
        <dbReference type="Proteomes" id="UP000579605"/>
    </source>
</evidence>